<name>A0A0F9FBG0_9ZZZZ</name>
<reference evidence="3" key="1">
    <citation type="journal article" date="2015" name="Nature">
        <title>Complex archaea that bridge the gap between prokaryotes and eukaryotes.</title>
        <authorList>
            <person name="Spang A."/>
            <person name="Saw J.H."/>
            <person name="Jorgensen S.L."/>
            <person name="Zaremba-Niedzwiedzka K."/>
            <person name="Martijn J."/>
            <person name="Lind A.E."/>
            <person name="van Eijk R."/>
            <person name="Schleper C."/>
            <person name="Guy L."/>
            <person name="Ettema T.J."/>
        </authorList>
    </citation>
    <scope>NUCLEOTIDE SEQUENCE</scope>
</reference>
<dbReference type="InterPro" id="IPR041682">
    <property type="entry name" value="AAA_14"/>
</dbReference>
<dbReference type="AlphaFoldDB" id="A0A0F9FBG0"/>
<feature type="domain" description="AAA" evidence="1">
    <location>
        <begin position="19"/>
        <end position="137"/>
    </location>
</feature>
<dbReference type="EMBL" id="LAZR01033324">
    <property type="protein sequence ID" value="KKL48427.1"/>
    <property type="molecule type" value="Genomic_DNA"/>
</dbReference>
<proteinExistence type="predicted"/>
<organism evidence="3">
    <name type="scientific">marine sediment metagenome</name>
    <dbReference type="NCBI Taxonomy" id="412755"/>
    <lineage>
        <taxon>unclassified sequences</taxon>
        <taxon>metagenomes</taxon>
        <taxon>ecological metagenomes</taxon>
    </lineage>
</organism>
<evidence type="ECO:0000259" key="2">
    <source>
        <dbReference type="Pfam" id="PF13635"/>
    </source>
</evidence>
<dbReference type="InterPro" id="IPR027417">
    <property type="entry name" value="P-loop_NTPase"/>
</dbReference>
<protein>
    <recommendedName>
        <fullName evidence="4">AAA domain-containing protein</fullName>
    </recommendedName>
</protein>
<sequence>MKRIYKRYINDSVDEDLKNKMVFVGGPRQVGKTTFALTFLSEPDEKHPAYLNWDDILTRSSLLRGELPPDEGIIVLDEIHKFARWRNLVKGFFDTKKSIVSFLITGSARLDFYSKGGDSLQGRYHYYRLHPFSIQEFSNNPSESDVQSLLKFGGFPEPLLRAEEKFWRRWQRERLQRVIYEDIRDLENIKEISLLELLAEELPNRVGAPLSIKRIRELLQVAHETVERWLKIFERMYYCYRIPPYGSPRIRAVKKEQKLYLWDWSMVPDPGPRFENFVASQLLKYCHFIEDTQGFRMDLRFIRDTDKREIDFVVLKEGSPMFAVECKSGEKNINQSLFYFMERTSIPKFYQVHEGRKDYEKKGVRVLPIHTFCKELCLP</sequence>
<dbReference type="SUPFAM" id="SSF52540">
    <property type="entry name" value="P-loop containing nucleoside triphosphate hydrolases"/>
    <property type="match status" value="1"/>
</dbReference>
<accession>A0A0F9FBG0</accession>
<evidence type="ECO:0000313" key="3">
    <source>
        <dbReference type="EMBL" id="KKL48427.1"/>
    </source>
</evidence>
<dbReference type="Pfam" id="PF13173">
    <property type="entry name" value="AAA_14"/>
    <property type="match status" value="1"/>
</dbReference>
<gene>
    <name evidence="3" type="ORF">LCGC14_2325630</name>
</gene>
<dbReference type="Pfam" id="PF13635">
    <property type="entry name" value="DUF4143"/>
    <property type="match status" value="1"/>
</dbReference>
<feature type="domain" description="DUF4143" evidence="2">
    <location>
        <begin position="181"/>
        <end position="329"/>
    </location>
</feature>
<comment type="caution">
    <text evidence="3">The sequence shown here is derived from an EMBL/GenBank/DDBJ whole genome shotgun (WGS) entry which is preliminary data.</text>
</comment>
<dbReference type="PANTHER" id="PTHR43566">
    <property type="entry name" value="CONSERVED PROTEIN"/>
    <property type="match status" value="1"/>
</dbReference>
<evidence type="ECO:0000259" key="1">
    <source>
        <dbReference type="Pfam" id="PF13173"/>
    </source>
</evidence>
<dbReference type="InterPro" id="IPR025420">
    <property type="entry name" value="DUF4143"/>
</dbReference>
<evidence type="ECO:0008006" key="4">
    <source>
        <dbReference type="Google" id="ProtNLM"/>
    </source>
</evidence>
<dbReference type="PANTHER" id="PTHR43566:SF1">
    <property type="entry name" value="AAA+ ATPASE DOMAIN-CONTAINING PROTEIN"/>
    <property type="match status" value="1"/>
</dbReference>